<evidence type="ECO:0000313" key="1">
    <source>
        <dbReference type="EMBL" id="GIL32036.1"/>
    </source>
</evidence>
<organism evidence="1 2">
    <name type="scientific">Actinocatenispora comari</name>
    <dbReference type="NCBI Taxonomy" id="2807577"/>
    <lineage>
        <taxon>Bacteria</taxon>
        <taxon>Bacillati</taxon>
        <taxon>Actinomycetota</taxon>
        <taxon>Actinomycetes</taxon>
        <taxon>Micromonosporales</taxon>
        <taxon>Micromonosporaceae</taxon>
        <taxon>Actinocatenispora</taxon>
    </lineage>
</organism>
<comment type="caution">
    <text evidence="1">The sequence shown here is derived from an EMBL/GenBank/DDBJ whole genome shotgun (WGS) entry which is preliminary data.</text>
</comment>
<protein>
    <submittedName>
        <fullName evidence="1">Uncharacterized protein</fullName>
    </submittedName>
</protein>
<evidence type="ECO:0000313" key="2">
    <source>
        <dbReference type="Proteomes" id="UP000614996"/>
    </source>
</evidence>
<dbReference type="AlphaFoldDB" id="A0A8J4AIE8"/>
<sequence length="72" mass="8097">MPSTYTCPACGQVSLHPMDVKFGWCSRCEAFSGLDDEQLASLVDGQELAEVSLNRQRQAVRELAQRRLRRQG</sequence>
<reference evidence="2" key="1">
    <citation type="journal article" date="2021" name="Int. J. Syst. Evol. Microbiol.">
        <title>Actinocatenispora comari sp. nov., an endophytic actinomycete isolated from aerial parts of Comarum salesowianum.</title>
        <authorList>
            <person name="Oyunbileg N."/>
            <person name="Iizaka Y."/>
            <person name="Hamada M."/>
            <person name="Davaapurev B.O."/>
            <person name="Fukumoto A."/>
            <person name="Tsetseg B."/>
            <person name="Kato F."/>
            <person name="Tamura T."/>
            <person name="Batkhuu J."/>
            <person name="Anzai Y."/>
        </authorList>
    </citation>
    <scope>NUCLEOTIDE SEQUENCE [LARGE SCALE GENOMIC DNA]</scope>
    <source>
        <strain evidence="2">NUM-2625</strain>
    </source>
</reference>
<accession>A0A8J4AIE8</accession>
<dbReference type="RefSeq" id="WP_207129567.1">
    <property type="nucleotide sequence ID" value="NZ_BOPO01000151.1"/>
</dbReference>
<dbReference type="EMBL" id="BOPO01000151">
    <property type="protein sequence ID" value="GIL32036.1"/>
    <property type="molecule type" value="Genomic_DNA"/>
</dbReference>
<keyword evidence="2" id="KW-1185">Reference proteome</keyword>
<gene>
    <name evidence="1" type="ORF">NUM_72900</name>
</gene>
<dbReference type="Proteomes" id="UP000614996">
    <property type="component" value="Unassembled WGS sequence"/>
</dbReference>
<name>A0A8J4AIE8_9ACTN</name>
<proteinExistence type="predicted"/>